<sequence>MSNLAGTIPADLNGIQTMFNIMTRKFGEMTFEKAGVARTEEEAMALVLVALRSSTEIIDAEYVAAEGEINEIKAVAKELGVKGFRKLRLSRESYVIGKQGQYLDENTVIILLNKITRYGWKIEQYKTCFELYEKGLLDTLTIVRA</sequence>
<accession>A0A376JYF7</accession>
<reference evidence="1 2" key="1">
    <citation type="submission" date="2018-06" db="EMBL/GenBank/DDBJ databases">
        <authorList>
            <consortium name="Pathogen Informatics"/>
            <person name="Doyle S."/>
        </authorList>
    </citation>
    <scope>NUCLEOTIDE SEQUENCE [LARGE SCALE GENOMIC DNA]</scope>
    <source>
        <strain evidence="1 2">NCTC11181</strain>
    </source>
</reference>
<dbReference type="Proteomes" id="UP000254219">
    <property type="component" value="Unassembled WGS sequence"/>
</dbReference>
<dbReference type="RefSeq" id="WP_000067052.1">
    <property type="nucleotide sequence ID" value="NZ_CAJGFQ010000001.1"/>
</dbReference>
<dbReference type="EMBL" id="UFYN01000008">
    <property type="protein sequence ID" value="STE75673.1"/>
    <property type="molecule type" value="Genomic_DNA"/>
</dbReference>
<evidence type="ECO:0000313" key="1">
    <source>
        <dbReference type="EMBL" id="STE75673.1"/>
    </source>
</evidence>
<proteinExistence type="predicted"/>
<dbReference type="AlphaFoldDB" id="A0A376JYF7"/>
<evidence type="ECO:0000313" key="2">
    <source>
        <dbReference type="Proteomes" id="UP000254219"/>
    </source>
</evidence>
<gene>
    <name evidence="1" type="ORF">NCTC11181_04933</name>
</gene>
<name>A0A376JYF7_ECOLX</name>
<organism evidence="1 2">
    <name type="scientific">Escherichia coli</name>
    <dbReference type="NCBI Taxonomy" id="562"/>
    <lineage>
        <taxon>Bacteria</taxon>
        <taxon>Pseudomonadati</taxon>
        <taxon>Pseudomonadota</taxon>
        <taxon>Gammaproteobacteria</taxon>
        <taxon>Enterobacterales</taxon>
        <taxon>Enterobacteriaceae</taxon>
        <taxon>Escherichia</taxon>
    </lineage>
</organism>
<protein>
    <submittedName>
        <fullName evidence="1">Uncharacterized protein</fullName>
    </submittedName>
</protein>